<accession>A0ABV1DCU7</accession>
<sequence length="145" mass="17010">MELIKEEKPAEQEWQWCLVGNIVGEHISGESHELKYGNKQFRPHAKVYINLIYAGMGHESILVLGIPRHSSRYIEIVIARKYVENFRLQKVFKPVVLKQMNQSKWDWWGNTDSARDSLIQFLEWLNPAEAEKAKSKYIKPNLPEC</sequence>
<proteinExistence type="predicted"/>
<evidence type="ECO:0000313" key="2">
    <source>
        <dbReference type="Proteomes" id="UP001454086"/>
    </source>
</evidence>
<dbReference type="Proteomes" id="UP001454086">
    <property type="component" value="Unassembled WGS sequence"/>
</dbReference>
<protein>
    <submittedName>
        <fullName evidence="1">Uncharacterized protein</fullName>
    </submittedName>
</protein>
<comment type="caution">
    <text evidence="1">The sequence shown here is derived from an EMBL/GenBank/DDBJ whole genome shotgun (WGS) entry which is preliminary data.</text>
</comment>
<gene>
    <name evidence="1" type="ORF">WMQ36_24920</name>
</gene>
<evidence type="ECO:0000313" key="1">
    <source>
        <dbReference type="EMBL" id="MEQ2428207.1"/>
    </source>
</evidence>
<reference evidence="1 2" key="1">
    <citation type="submission" date="2024-03" db="EMBL/GenBank/DDBJ databases">
        <title>Human intestinal bacterial collection.</title>
        <authorList>
            <person name="Pauvert C."/>
            <person name="Hitch T.C.A."/>
            <person name="Clavel T."/>
        </authorList>
    </citation>
    <scope>NUCLEOTIDE SEQUENCE [LARGE SCALE GENOMIC DNA]</scope>
    <source>
        <strain evidence="1 2">CLA-SR-H021</strain>
    </source>
</reference>
<organism evidence="1 2">
    <name type="scientific">Enterocloster hominis</name>
    <name type="common">ex Hitch et al. 2024</name>
    <dbReference type="NCBI Taxonomy" id="1917870"/>
    <lineage>
        <taxon>Bacteria</taxon>
        <taxon>Bacillati</taxon>
        <taxon>Bacillota</taxon>
        <taxon>Clostridia</taxon>
        <taxon>Lachnospirales</taxon>
        <taxon>Lachnospiraceae</taxon>
        <taxon>Enterocloster</taxon>
    </lineage>
</organism>
<dbReference type="EMBL" id="JBBMFM010000159">
    <property type="protein sequence ID" value="MEQ2428207.1"/>
    <property type="molecule type" value="Genomic_DNA"/>
</dbReference>
<name>A0ABV1DCU7_9FIRM</name>
<keyword evidence="2" id="KW-1185">Reference proteome</keyword>
<dbReference type="RefSeq" id="WP_227797182.1">
    <property type="nucleotide sequence ID" value="NZ_JAJFDX010000005.1"/>
</dbReference>